<organism evidence="6">
    <name type="scientific">Amphimedon queenslandica</name>
    <name type="common">Sponge</name>
    <dbReference type="NCBI Taxonomy" id="400682"/>
    <lineage>
        <taxon>Eukaryota</taxon>
        <taxon>Metazoa</taxon>
        <taxon>Porifera</taxon>
        <taxon>Demospongiae</taxon>
        <taxon>Heteroscleromorpha</taxon>
        <taxon>Haplosclerida</taxon>
        <taxon>Niphatidae</taxon>
        <taxon>Amphimedon</taxon>
    </lineage>
</organism>
<dbReference type="PANTHER" id="PTHR46481">
    <property type="entry name" value="ZINC FINGER BED DOMAIN-CONTAINING PROTEIN 4"/>
    <property type="match status" value="1"/>
</dbReference>
<evidence type="ECO:0000256" key="3">
    <source>
        <dbReference type="ARBA" id="ARBA00022771"/>
    </source>
</evidence>
<evidence type="ECO:0000256" key="4">
    <source>
        <dbReference type="ARBA" id="ARBA00022833"/>
    </source>
</evidence>
<dbReference type="SUPFAM" id="SSF140996">
    <property type="entry name" value="Hermes dimerisation domain"/>
    <property type="match status" value="1"/>
</dbReference>
<dbReference type="InParanoid" id="A0A1X7TZ00"/>
<dbReference type="GO" id="GO:0005634">
    <property type="term" value="C:nucleus"/>
    <property type="evidence" value="ECO:0007669"/>
    <property type="project" value="UniProtKB-SubCell"/>
</dbReference>
<keyword evidence="4" id="KW-0862">Zinc</keyword>
<name>A0A1X7TZ00_AMPQE</name>
<keyword evidence="5" id="KW-0539">Nucleus</keyword>
<sequence length="103" mass="11838">MHKWAQSDSRAADITSNVAEMIAVDCQPMSIVDDIGFTRVLHVAEPSYTLPCRKYLTDTVIPRVYSELHMKQRLKQDVFTQWNSTLQYMLQSIIAQKAAFNTE</sequence>
<dbReference type="eggNOG" id="KOG1121">
    <property type="taxonomic scope" value="Eukaryota"/>
</dbReference>
<dbReference type="InterPro" id="IPR052035">
    <property type="entry name" value="ZnF_BED_domain_contain"/>
</dbReference>
<dbReference type="GO" id="GO:0008270">
    <property type="term" value="F:zinc ion binding"/>
    <property type="evidence" value="ECO:0007669"/>
    <property type="project" value="UniProtKB-KW"/>
</dbReference>
<accession>A0A1X7TZ00</accession>
<comment type="subcellular location">
    <subcellularLocation>
        <location evidence="1">Nucleus</location>
    </subcellularLocation>
</comment>
<protein>
    <submittedName>
        <fullName evidence="6">Uncharacterized protein</fullName>
    </submittedName>
</protein>
<keyword evidence="2" id="KW-0479">Metal-binding</keyword>
<evidence type="ECO:0000256" key="1">
    <source>
        <dbReference type="ARBA" id="ARBA00004123"/>
    </source>
</evidence>
<proteinExistence type="predicted"/>
<dbReference type="EnsemblMetazoa" id="Aqu2.1.20642_001">
    <property type="protein sequence ID" value="Aqu2.1.20642_001"/>
    <property type="gene ID" value="Aqu2.1.20642"/>
</dbReference>
<dbReference type="AlphaFoldDB" id="A0A1X7TZ00"/>
<reference evidence="6" key="1">
    <citation type="submission" date="2017-05" db="UniProtKB">
        <authorList>
            <consortium name="EnsemblMetazoa"/>
        </authorList>
    </citation>
    <scope>IDENTIFICATION</scope>
</reference>
<evidence type="ECO:0000256" key="2">
    <source>
        <dbReference type="ARBA" id="ARBA00022723"/>
    </source>
</evidence>
<keyword evidence="3" id="KW-0863">Zinc-finger</keyword>
<evidence type="ECO:0000256" key="5">
    <source>
        <dbReference type="ARBA" id="ARBA00023242"/>
    </source>
</evidence>
<dbReference type="PANTHER" id="PTHR46481:SF10">
    <property type="entry name" value="ZINC FINGER BED DOMAIN-CONTAINING PROTEIN 39"/>
    <property type="match status" value="1"/>
</dbReference>
<dbReference type="Gene3D" id="1.10.10.1070">
    <property type="entry name" value="Zinc finger, BED domain-containing"/>
    <property type="match status" value="1"/>
</dbReference>
<dbReference type="STRING" id="400682.A0A1X7TZ00"/>
<evidence type="ECO:0000313" key="6">
    <source>
        <dbReference type="EnsemblMetazoa" id="Aqu2.1.20642_001"/>
    </source>
</evidence>